<dbReference type="eggNOG" id="ENOG502ZC78">
    <property type="taxonomic scope" value="Bacteria"/>
</dbReference>
<dbReference type="Proteomes" id="UP000018291">
    <property type="component" value="Unassembled WGS sequence"/>
</dbReference>
<protein>
    <recommendedName>
        <fullName evidence="2">YrhK domain-containing protein</fullName>
    </recommendedName>
</protein>
<reference evidence="3 4" key="1">
    <citation type="journal article" date="2013" name="ISME J.">
        <title>Metabolic model for the filamentous 'Candidatus Microthrix parvicella' based on genomic and metagenomic analyses.</title>
        <authorList>
            <person name="Jon McIlroy S."/>
            <person name="Kristiansen R."/>
            <person name="Albertsen M."/>
            <person name="Michael Karst S."/>
            <person name="Rossetti S."/>
            <person name="Lund Nielsen J."/>
            <person name="Tandoi V."/>
            <person name="James Seviour R."/>
            <person name="Nielsen P.H."/>
        </authorList>
    </citation>
    <scope>NUCLEOTIDE SEQUENCE [LARGE SCALE GENOMIC DNA]</scope>
    <source>
        <strain evidence="3 4">RN1</strain>
    </source>
</reference>
<evidence type="ECO:0000313" key="4">
    <source>
        <dbReference type="Proteomes" id="UP000018291"/>
    </source>
</evidence>
<dbReference type="PANTHER" id="PTHR34967">
    <property type="entry name" value="OS02G0257200 PROTEIN"/>
    <property type="match status" value="1"/>
</dbReference>
<comment type="caution">
    <text evidence="3">The sequence shown here is derived from an EMBL/GenBank/DDBJ whole genome shotgun (WGS) entry which is preliminary data.</text>
</comment>
<sequence>MPHMFVNRPRQHAVLNPHASDRDNRRWEAINTGVYLVGGVMFVWGSVLFFPAFESRANRGAWVFFVASLMYLAVTGHDLLEVIRHRESLKGTPTIWDRIEAWAAASYVAGSVLFAVGSIFFLSSVGMFTAGAVCFIVGSLLFVCGAVINVLQIIQARDLRILQYMNLTAITFVTGSVLFLVASIPYLFSLQSAADTRTVDAFLATQYVVGSALFLLGGAFNFVRARLIDRGSAASSDSGHGQTM</sequence>
<keyword evidence="4" id="KW-1185">Reference proteome</keyword>
<feature type="transmembrane region" description="Helical" evidence="1">
    <location>
        <begin position="201"/>
        <end position="223"/>
    </location>
</feature>
<keyword evidence="1" id="KW-1133">Transmembrane helix</keyword>
<dbReference type="EMBL" id="CANL01000012">
    <property type="protein sequence ID" value="CCM63214.1"/>
    <property type="molecule type" value="Genomic_DNA"/>
</dbReference>
<evidence type="ECO:0000313" key="3">
    <source>
        <dbReference type="EMBL" id="CCM63214.1"/>
    </source>
</evidence>
<dbReference type="Pfam" id="PF14145">
    <property type="entry name" value="YrhK"/>
    <property type="match status" value="2"/>
</dbReference>
<feature type="transmembrane region" description="Helical" evidence="1">
    <location>
        <begin position="101"/>
        <end position="122"/>
    </location>
</feature>
<dbReference type="AlphaFoldDB" id="R4YXP0"/>
<feature type="domain" description="YrhK" evidence="2">
    <location>
        <begin position="99"/>
        <end position="152"/>
    </location>
</feature>
<feature type="transmembrane region" description="Helical" evidence="1">
    <location>
        <begin position="32"/>
        <end position="53"/>
    </location>
</feature>
<dbReference type="PANTHER" id="PTHR34967:SF1">
    <property type="entry name" value="OS02G0257200 PROTEIN"/>
    <property type="match status" value="1"/>
</dbReference>
<accession>R4YXP0</accession>
<evidence type="ECO:0000256" key="1">
    <source>
        <dbReference type="SAM" id="Phobius"/>
    </source>
</evidence>
<dbReference type="InterPro" id="IPR025424">
    <property type="entry name" value="YrhK_domain"/>
</dbReference>
<evidence type="ECO:0000259" key="2">
    <source>
        <dbReference type="Pfam" id="PF14145"/>
    </source>
</evidence>
<dbReference type="HOGENOM" id="CLU_1136422_0_0_11"/>
<feature type="transmembrane region" description="Helical" evidence="1">
    <location>
        <begin position="128"/>
        <end position="154"/>
    </location>
</feature>
<feature type="transmembrane region" description="Helical" evidence="1">
    <location>
        <begin position="166"/>
        <end position="189"/>
    </location>
</feature>
<organism evidence="3 4">
    <name type="scientific">Candidatus Neomicrothrix parvicella RN1</name>
    <dbReference type="NCBI Taxonomy" id="1229780"/>
    <lineage>
        <taxon>Bacteria</taxon>
        <taxon>Bacillati</taxon>
        <taxon>Actinomycetota</taxon>
        <taxon>Acidimicrobiia</taxon>
        <taxon>Acidimicrobiales</taxon>
        <taxon>Microthrixaceae</taxon>
        <taxon>Candidatus Neomicrothrix</taxon>
    </lineage>
</organism>
<gene>
    <name evidence="3" type="ORF">BN381_20038</name>
</gene>
<proteinExistence type="predicted"/>
<name>R4YXP0_9ACTN</name>
<dbReference type="OrthoDB" id="5862062at2"/>
<keyword evidence="1" id="KW-0812">Transmembrane</keyword>
<keyword evidence="1" id="KW-0472">Membrane</keyword>
<feature type="transmembrane region" description="Helical" evidence="1">
    <location>
        <begin position="59"/>
        <end position="80"/>
    </location>
</feature>
<feature type="domain" description="YrhK" evidence="2">
    <location>
        <begin position="25"/>
        <end position="81"/>
    </location>
</feature>